<feature type="non-terminal residue" evidence="7">
    <location>
        <position position="180"/>
    </location>
</feature>
<dbReference type="Pfam" id="PF13640">
    <property type="entry name" value="2OG-FeII_Oxy_3"/>
    <property type="match status" value="1"/>
</dbReference>
<dbReference type="PANTHER" id="PTHR33099">
    <property type="entry name" value="FE2OG DIOXYGENASE DOMAIN-CONTAINING PROTEIN"/>
    <property type="match status" value="1"/>
</dbReference>
<dbReference type="InterPro" id="IPR005123">
    <property type="entry name" value="Oxoglu/Fe-dep_dioxygenase_dom"/>
</dbReference>
<dbReference type="VEuPathDB" id="FungiDB:SCHCODRAFT_052830"/>
<evidence type="ECO:0000313" key="7">
    <source>
        <dbReference type="EMBL" id="EFI98814.1"/>
    </source>
</evidence>
<evidence type="ECO:0000256" key="4">
    <source>
        <dbReference type="ARBA" id="ARBA00023002"/>
    </source>
</evidence>
<dbReference type="InterPro" id="IPR044862">
    <property type="entry name" value="Pro_4_hyd_alph_FE2OG_OXY"/>
</dbReference>
<name>D8PZ71_SCHCM</name>
<reference evidence="7 8" key="1">
    <citation type="journal article" date="2010" name="Nat. Biotechnol.">
        <title>Genome sequence of the model mushroom Schizophyllum commune.</title>
        <authorList>
            <person name="Ohm R.A."/>
            <person name="de Jong J.F."/>
            <person name="Lugones L.G."/>
            <person name="Aerts A."/>
            <person name="Kothe E."/>
            <person name="Stajich J.E."/>
            <person name="de Vries R.P."/>
            <person name="Record E."/>
            <person name="Levasseur A."/>
            <person name="Baker S.E."/>
            <person name="Bartholomew K.A."/>
            <person name="Coutinho P.M."/>
            <person name="Erdmann S."/>
            <person name="Fowler T.J."/>
            <person name="Gathman A.C."/>
            <person name="Lombard V."/>
            <person name="Henrissat B."/>
            <person name="Knabe N."/>
            <person name="Kuees U."/>
            <person name="Lilly W.W."/>
            <person name="Lindquist E."/>
            <person name="Lucas S."/>
            <person name="Magnuson J.K."/>
            <person name="Piumi F."/>
            <person name="Raudaskoski M."/>
            <person name="Salamov A."/>
            <person name="Schmutz J."/>
            <person name="Schwarze F.W.M.R."/>
            <person name="vanKuyk P.A."/>
            <person name="Horton J.S."/>
            <person name="Grigoriev I.V."/>
            <person name="Woesten H.A.B."/>
        </authorList>
    </citation>
    <scope>NUCLEOTIDE SEQUENCE [LARGE SCALE GENOMIC DNA]</scope>
    <source>
        <strain evidence="8">H4-8 / FGSC 9210</strain>
    </source>
</reference>
<organism evidence="8">
    <name type="scientific">Schizophyllum commune (strain H4-8 / FGSC 9210)</name>
    <name type="common">Split gill fungus</name>
    <dbReference type="NCBI Taxonomy" id="578458"/>
    <lineage>
        <taxon>Eukaryota</taxon>
        <taxon>Fungi</taxon>
        <taxon>Dikarya</taxon>
        <taxon>Basidiomycota</taxon>
        <taxon>Agaricomycotina</taxon>
        <taxon>Agaricomycetes</taxon>
        <taxon>Agaricomycetidae</taxon>
        <taxon>Agaricales</taxon>
        <taxon>Schizophyllaceae</taxon>
        <taxon>Schizophyllum</taxon>
    </lineage>
</organism>
<evidence type="ECO:0000256" key="2">
    <source>
        <dbReference type="ARBA" id="ARBA00022723"/>
    </source>
</evidence>
<dbReference type="PROSITE" id="PS51471">
    <property type="entry name" value="FE2OG_OXY"/>
    <property type="match status" value="1"/>
</dbReference>
<keyword evidence="3" id="KW-0223">Dioxygenase</keyword>
<dbReference type="EMBL" id="GL377304">
    <property type="protein sequence ID" value="EFI98814.1"/>
    <property type="molecule type" value="Genomic_DNA"/>
</dbReference>
<evidence type="ECO:0000259" key="6">
    <source>
        <dbReference type="PROSITE" id="PS51471"/>
    </source>
</evidence>
<dbReference type="eggNOG" id="ENOG502S0B1">
    <property type="taxonomic scope" value="Eukaryota"/>
</dbReference>
<dbReference type="OMA" id="NKIKRCA"/>
<keyword evidence="8" id="KW-1185">Reference proteome</keyword>
<keyword evidence="2" id="KW-0479">Metal-binding</keyword>
<dbReference type="GO" id="GO:0031418">
    <property type="term" value="F:L-ascorbic acid binding"/>
    <property type="evidence" value="ECO:0007669"/>
    <property type="project" value="InterPro"/>
</dbReference>
<dbReference type="HOGENOM" id="CLU_019613_0_1_1"/>
<dbReference type="SMART" id="SM00702">
    <property type="entry name" value="P4Hc"/>
    <property type="match status" value="1"/>
</dbReference>
<dbReference type="GO" id="GO:0051213">
    <property type="term" value="F:dioxygenase activity"/>
    <property type="evidence" value="ECO:0007669"/>
    <property type="project" value="UniProtKB-KW"/>
</dbReference>
<feature type="domain" description="Fe2OG dioxygenase" evidence="6">
    <location>
        <begin position="60"/>
        <end position="180"/>
    </location>
</feature>
<dbReference type="InParanoid" id="D8PZ71"/>
<evidence type="ECO:0000256" key="5">
    <source>
        <dbReference type="ARBA" id="ARBA00023004"/>
    </source>
</evidence>
<dbReference type="OrthoDB" id="27483at2759"/>
<keyword evidence="4" id="KW-0560">Oxidoreductase</keyword>
<dbReference type="KEGG" id="scm:SCHCO_052830"/>
<dbReference type="InterPro" id="IPR006620">
    <property type="entry name" value="Pro_4_hyd_alph"/>
</dbReference>
<comment type="cofactor">
    <cofactor evidence="1">
        <name>L-ascorbate</name>
        <dbReference type="ChEBI" id="CHEBI:38290"/>
    </cofactor>
</comment>
<dbReference type="GeneID" id="9586279"/>
<sequence length="180" mass="20246">MLIPFISCLDLAHPTEEQLCHLEEACDHATFGRNQEDVLDETYRKAGKMNKGDFLVDFSPPESFLGLVRDELLQRYDTRLVYDLYKLNVYGKDSFFKPHKDSPRGSSFHGTLIVVFPAPHEGGQLVFSDPKLGDWTVDAASDILGDGKPNLVCIAFYGDVTHEVLPVTSGHRVTLTWNIF</sequence>
<evidence type="ECO:0000256" key="3">
    <source>
        <dbReference type="ARBA" id="ARBA00022964"/>
    </source>
</evidence>
<dbReference type="GO" id="GO:0005506">
    <property type="term" value="F:iron ion binding"/>
    <property type="evidence" value="ECO:0007669"/>
    <property type="project" value="InterPro"/>
</dbReference>
<evidence type="ECO:0000256" key="1">
    <source>
        <dbReference type="ARBA" id="ARBA00001961"/>
    </source>
</evidence>
<dbReference type="Gene3D" id="2.60.120.620">
    <property type="entry name" value="q2cbj1_9rhob like domain"/>
    <property type="match status" value="1"/>
</dbReference>
<dbReference type="Proteomes" id="UP000007431">
    <property type="component" value="Unassembled WGS sequence"/>
</dbReference>
<dbReference type="PANTHER" id="PTHR33099:SF14">
    <property type="entry name" value="PROLYL 4-HYDROXYLASE ALPHA SUBUNIT FE(2+) 2OG DIOXYGENASE DOMAIN-CONTAINING PROTEIN"/>
    <property type="match status" value="1"/>
</dbReference>
<gene>
    <name evidence="7" type="ORF">SCHCODRAFT_52830</name>
</gene>
<accession>D8PZ71</accession>
<protein>
    <recommendedName>
        <fullName evidence="6">Fe2OG dioxygenase domain-containing protein</fullName>
    </recommendedName>
</protein>
<proteinExistence type="predicted"/>
<dbReference type="AlphaFoldDB" id="D8PZ71"/>
<keyword evidence="5" id="KW-0408">Iron</keyword>
<dbReference type="GO" id="GO:0016705">
    <property type="term" value="F:oxidoreductase activity, acting on paired donors, with incorporation or reduction of molecular oxygen"/>
    <property type="evidence" value="ECO:0007669"/>
    <property type="project" value="InterPro"/>
</dbReference>
<dbReference type="RefSeq" id="XP_003033717.1">
    <property type="nucleotide sequence ID" value="XM_003033671.1"/>
</dbReference>
<evidence type="ECO:0000313" key="8">
    <source>
        <dbReference type="Proteomes" id="UP000007431"/>
    </source>
</evidence>